<dbReference type="GO" id="GO:0016787">
    <property type="term" value="F:hydrolase activity"/>
    <property type="evidence" value="ECO:0007669"/>
    <property type="project" value="UniProtKB-KW"/>
</dbReference>
<evidence type="ECO:0000259" key="7">
    <source>
        <dbReference type="Pfam" id="PF05840"/>
    </source>
</evidence>
<dbReference type="GO" id="GO:0004519">
    <property type="term" value="F:endonuclease activity"/>
    <property type="evidence" value="ECO:0007669"/>
    <property type="project" value="UniProtKB-KW"/>
</dbReference>
<organism evidence="8 9">
    <name type="scientific">Salmonella muenchen</name>
    <dbReference type="NCBI Taxonomy" id="596"/>
    <lineage>
        <taxon>Bacteria</taxon>
        <taxon>Pseudomonadati</taxon>
        <taxon>Pseudomonadota</taxon>
        <taxon>Gammaproteobacteria</taxon>
        <taxon>Enterobacterales</taxon>
        <taxon>Enterobacteriaceae</taxon>
        <taxon>Salmonella</taxon>
    </lineage>
</organism>
<dbReference type="Pfam" id="PF05840">
    <property type="entry name" value="Phage_GPA"/>
    <property type="match status" value="1"/>
</dbReference>
<name>A0A4Z9N4X1_SALMU</name>
<dbReference type="EMBL" id="VCUZ02000005">
    <property type="protein sequence ID" value="TRD72312.1"/>
    <property type="molecule type" value="Genomic_DNA"/>
</dbReference>
<comment type="caution">
    <text evidence="8">The sequence shown here is derived from an EMBL/GenBank/DDBJ whole genome shotgun (WGS) entry which is preliminary data.</text>
</comment>
<dbReference type="GO" id="GO:0006260">
    <property type="term" value="P:DNA replication"/>
    <property type="evidence" value="ECO:0007669"/>
    <property type="project" value="UniProtKB-KW"/>
</dbReference>
<keyword evidence="4" id="KW-0540">Nuclease</keyword>
<protein>
    <submittedName>
        <fullName evidence="8">Replication endonuclease</fullName>
    </submittedName>
</protein>
<dbReference type="InterPro" id="IPR008766">
    <property type="entry name" value="Replication_gene_A-like"/>
</dbReference>
<proteinExistence type="inferred from homology"/>
<evidence type="ECO:0000256" key="2">
    <source>
        <dbReference type="ARBA" id="ARBA00009260"/>
    </source>
</evidence>
<evidence type="ECO:0000256" key="1">
    <source>
        <dbReference type="ARBA" id="ARBA00003293"/>
    </source>
</evidence>
<dbReference type="Proteomes" id="UP000318962">
    <property type="component" value="Unassembled WGS sequence"/>
</dbReference>
<accession>A0A4Z9N4X1</accession>
<evidence type="ECO:0000256" key="6">
    <source>
        <dbReference type="ARBA" id="ARBA00022801"/>
    </source>
</evidence>
<evidence type="ECO:0000256" key="3">
    <source>
        <dbReference type="ARBA" id="ARBA00022705"/>
    </source>
</evidence>
<keyword evidence="3" id="KW-0235">DNA replication</keyword>
<dbReference type="AlphaFoldDB" id="A0A4Z9N4X1"/>
<keyword evidence="6" id="KW-0378">Hydrolase</keyword>
<keyword evidence="5 8" id="KW-0255">Endonuclease</keyword>
<evidence type="ECO:0000256" key="5">
    <source>
        <dbReference type="ARBA" id="ARBA00022759"/>
    </source>
</evidence>
<comment type="function">
    <text evidence="1">Possible endonuclease which induces a single-strand cut and initiates DNA replication.</text>
</comment>
<gene>
    <name evidence="8" type="ORF">FG699_016940</name>
</gene>
<evidence type="ECO:0000313" key="9">
    <source>
        <dbReference type="Proteomes" id="UP000318962"/>
    </source>
</evidence>
<reference evidence="8 9" key="1">
    <citation type="journal article" date="2019" name="Appl. Environ. Microbiol.">
        <title>Clinically Unreported Salmonellosis Outbreak Detected via Comparative Genomic Analysis of Municipal Wastewater Salmonella Isolates.</title>
        <authorList>
            <person name="Diemert S."/>
            <person name="Yan T."/>
        </authorList>
    </citation>
    <scope>NUCLEOTIDE SEQUENCE [LARGE SCALE GENOMIC DNA]</scope>
    <source>
        <strain evidence="8 9">HIY0178</strain>
    </source>
</reference>
<comment type="similarity">
    <text evidence="2">Belongs to the phage GPA family.</text>
</comment>
<feature type="domain" description="Replication gene A protein-like" evidence="7">
    <location>
        <begin position="190"/>
        <end position="499"/>
    </location>
</feature>
<evidence type="ECO:0000256" key="4">
    <source>
        <dbReference type="ARBA" id="ARBA00022722"/>
    </source>
</evidence>
<sequence>MSDAAFAWPWNAPRPAVGLYTYEPKKIAPLAGAVAHHPAVKKHIDHIFKRAGYNPDDVRDRNALIQALDRYEPCGLPLAAHQNIIRQEMEAAKATAAAWANTPEGVEARLLSEPFFIREVWRKKIEWLRANREARHTNDFLMGTVKKSLLRLDVVRTRQGVSPDLTGELAAYWFGRWQRLADFTKREALSAANEIASRMAEMLGTECEALGRNVSDMNVEELDWLYCHLGREMLALRIVPPAWYAPWERERICTAILRMASPDWWGRKIWRLRCDWRENQLRAVGAVNKKAHAYVSASSLIEWQEQRRKNRDFFKSHELVDEDGNVSSLEEMINKSTSNPAIRRHELMARMAGVELVAQSRGDVGIFLTITCPSKYHSNIASGHHNAKWNYSTVAQAQRYLCRVWNRATAKLKREDLRPYGFRVAEPHHDGTPHWHALLFMPKEQVKATVAILRAYFIAEDRDELGRNTGARFKSKKMDPRKGSATAYIAKYISKNIDGHALAGELDDESGQPLNETAKFAMAWASLHRIRQFQPIGQPPISVYRELRKLSNQITARQKIDNTFKRGAPLLMDPAMDAVCAAADVGCFATYIIRQGGVLIPRENYVVRLAYQPADEMNAYCEIPEKVFGVWSPRLGDASRISTRLVKWKIRAKSKVTTGAKNGPGLGVDLLPSPTGDAWSSVNNSTEDEKITDFSLPEMAVPADGEVKTEDSDDEIVDFENMDQPTRRKLMRRLRETPFKRQKSGSPYEPGSELDVAWRSAVEKTEARSAAEKARRAALAPAVASLLADAALCSLEISEIQAVSLLMGSCLEIGGKVYRASADGQLITRQLPDESRTVNKLWERLRDNHGIDTTRLRFDPVGEYQKMLAGAEGRHQKE</sequence>
<evidence type="ECO:0000313" key="8">
    <source>
        <dbReference type="EMBL" id="TRD72312.1"/>
    </source>
</evidence>
<dbReference type="RefSeq" id="WP_079979611.1">
    <property type="nucleotide sequence ID" value="NZ_VCSM02000004.1"/>
</dbReference>